<dbReference type="VEuPathDB" id="FungiDB:PTTG_30018"/>
<dbReference type="AlphaFoldDB" id="A0A180G0J1"/>
<feature type="compositionally biased region" description="Polar residues" evidence="1">
    <location>
        <begin position="69"/>
        <end position="80"/>
    </location>
</feature>
<organism evidence="2">
    <name type="scientific">Puccinia triticina (isolate 1-1 / race 1 (BBBD))</name>
    <name type="common">Brown leaf rust fungus</name>
    <dbReference type="NCBI Taxonomy" id="630390"/>
    <lineage>
        <taxon>Eukaryota</taxon>
        <taxon>Fungi</taxon>
        <taxon>Dikarya</taxon>
        <taxon>Basidiomycota</taxon>
        <taxon>Pucciniomycotina</taxon>
        <taxon>Pucciniomycetes</taxon>
        <taxon>Pucciniales</taxon>
        <taxon>Pucciniaceae</taxon>
        <taxon>Puccinia</taxon>
    </lineage>
</organism>
<accession>A0A180G0J1</accession>
<protein>
    <submittedName>
        <fullName evidence="2 3">Uncharacterized protein</fullName>
    </submittedName>
</protein>
<feature type="region of interest" description="Disordered" evidence="1">
    <location>
        <begin position="67"/>
        <end position="121"/>
    </location>
</feature>
<proteinExistence type="predicted"/>
<reference evidence="3" key="4">
    <citation type="submission" date="2025-05" db="UniProtKB">
        <authorList>
            <consortium name="EnsemblFungi"/>
        </authorList>
    </citation>
    <scope>IDENTIFICATION</scope>
    <source>
        <strain evidence="3">isolate 1-1 / race 1 (BBBD)</strain>
    </source>
</reference>
<dbReference type="Proteomes" id="UP000005240">
    <property type="component" value="Unassembled WGS sequence"/>
</dbReference>
<feature type="non-terminal residue" evidence="2">
    <location>
        <position position="1"/>
    </location>
</feature>
<reference evidence="2" key="1">
    <citation type="submission" date="2009-11" db="EMBL/GenBank/DDBJ databases">
        <authorList>
            <consortium name="The Broad Institute Genome Sequencing Platform"/>
            <person name="Ward D."/>
            <person name="Feldgarden M."/>
            <person name="Earl A."/>
            <person name="Young S.K."/>
            <person name="Zeng Q."/>
            <person name="Koehrsen M."/>
            <person name="Alvarado L."/>
            <person name="Berlin A."/>
            <person name="Bochicchio J."/>
            <person name="Borenstein D."/>
            <person name="Chapman S.B."/>
            <person name="Chen Z."/>
            <person name="Engels R."/>
            <person name="Freedman E."/>
            <person name="Gellesch M."/>
            <person name="Goldberg J."/>
            <person name="Griggs A."/>
            <person name="Gujja S."/>
            <person name="Heilman E."/>
            <person name="Heiman D."/>
            <person name="Hepburn T."/>
            <person name="Howarth C."/>
            <person name="Jen D."/>
            <person name="Larson L."/>
            <person name="Lewis B."/>
            <person name="Mehta T."/>
            <person name="Park D."/>
            <person name="Pearson M."/>
            <person name="Roberts A."/>
            <person name="Saif S."/>
            <person name="Shea T."/>
            <person name="Shenoy N."/>
            <person name="Sisk P."/>
            <person name="Stolte C."/>
            <person name="Sykes S."/>
            <person name="Thomson T."/>
            <person name="Walk T."/>
            <person name="White J."/>
            <person name="Yandava C."/>
            <person name="Izard J."/>
            <person name="Baranova O.V."/>
            <person name="Blanton J.M."/>
            <person name="Tanner A.C."/>
            <person name="Dewhirst F.E."/>
            <person name="Haas B."/>
            <person name="Nusbaum C."/>
            <person name="Birren B."/>
        </authorList>
    </citation>
    <scope>NUCLEOTIDE SEQUENCE [LARGE SCALE GENOMIC DNA]</scope>
    <source>
        <strain evidence="2">1-1 BBBD Race 1</strain>
    </source>
</reference>
<evidence type="ECO:0000313" key="2">
    <source>
        <dbReference type="EMBL" id="OAV86215.1"/>
    </source>
</evidence>
<name>A0A180G0J1_PUCT1</name>
<evidence type="ECO:0000256" key="1">
    <source>
        <dbReference type="SAM" id="MobiDB-lite"/>
    </source>
</evidence>
<feature type="compositionally biased region" description="Basic residues" evidence="1">
    <location>
        <begin position="88"/>
        <end position="99"/>
    </location>
</feature>
<dbReference type="EMBL" id="ADAS02001456">
    <property type="protein sequence ID" value="OAV86215.1"/>
    <property type="molecule type" value="Genomic_DNA"/>
</dbReference>
<dbReference type="EnsemblFungi" id="PTTG_30018-t43_1">
    <property type="protein sequence ID" value="PTTG_30018-t43_1-p1"/>
    <property type="gene ID" value="PTTG_30018"/>
</dbReference>
<evidence type="ECO:0000313" key="3">
    <source>
        <dbReference type="EnsemblFungi" id="PTTG_30018-t43_1-p1"/>
    </source>
</evidence>
<sequence length="121" mass="13451">LYISDEGDNLAGRDVKGKIPQYIQLTESDIRHRQSTSHWSLINISWSLIHHLLSLISKGIPLDPEIFSSDLSVNKSDNNSTPKMTKPPAKKATQKKPTAKKNEDKTPPHSGPTIKKNISLS</sequence>
<gene>
    <name evidence="2" type="ORF">PTTG_30018</name>
</gene>
<keyword evidence="4" id="KW-1185">Reference proteome</keyword>
<evidence type="ECO:0000313" key="4">
    <source>
        <dbReference type="Proteomes" id="UP000005240"/>
    </source>
</evidence>
<reference evidence="2" key="2">
    <citation type="submission" date="2016-05" db="EMBL/GenBank/DDBJ databases">
        <title>Comparative analysis highlights variable genome content of wheat rusts and divergence of the mating loci.</title>
        <authorList>
            <person name="Cuomo C.A."/>
            <person name="Bakkeren G."/>
            <person name="Szabo L."/>
            <person name="Khalil H."/>
            <person name="Joly D."/>
            <person name="Goldberg J."/>
            <person name="Young S."/>
            <person name="Zeng Q."/>
            <person name="Fellers J."/>
        </authorList>
    </citation>
    <scope>NUCLEOTIDE SEQUENCE [LARGE SCALE GENOMIC DNA]</scope>
    <source>
        <strain evidence="2">1-1 BBBD Race 1</strain>
    </source>
</reference>
<reference evidence="3 4" key="3">
    <citation type="journal article" date="2017" name="G3 (Bethesda)">
        <title>Comparative analysis highlights variable genome content of wheat rusts and divergence of the mating loci.</title>
        <authorList>
            <person name="Cuomo C.A."/>
            <person name="Bakkeren G."/>
            <person name="Khalil H.B."/>
            <person name="Panwar V."/>
            <person name="Joly D."/>
            <person name="Linning R."/>
            <person name="Sakthikumar S."/>
            <person name="Song X."/>
            <person name="Adiconis X."/>
            <person name="Fan L."/>
            <person name="Goldberg J.M."/>
            <person name="Levin J.Z."/>
            <person name="Young S."/>
            <person name="Zeng Q."/>
            <person name="Anikster Y."/>
            <person name="Bruce M."/>
            <person name="Wang M."/>
            <person name="Yin C."/>
            <person name="McCallum B."/>
            <person name="Szabo L.J."/>
            <person name="Hulbert S."/>
            <person name="Chen X."/>
            <person name="Fellers J.P."/>
        </authorList>
    </citation>
    <scope>NUCLEOTIDE SEQUENCE</scope>
    <source>
        <strain evidence="4">Isolate 1-1 / race 1 (BBBD)</strain>
        <strain evidence="3">isolate 1-1 / race 1 (BBBD)</strain>
    </source>
</reference>